<evidence type="ECO:0000256" key="4">
    <source>
        <dbReference type="ARBA" id="ARBA00022825"/>
    </source>
</evidence>
<feature type="transmembrane region" description="Helical" evidence="8">
    <location>
        <begin position="357"/>
        <end position="378"/>
    </location>
</feature>
<keyword evidence="8" id="KW-0472">Membrane</keyword>
<feature type="signal peptide" evidence="9">
    <location>
        <begin position="1"/>
        <end position="28"/>
    </location>
</feature>
<dbReference type="Pfam" id="PF00082">
    <property type="entry name" value="Peptidase_S8"/>
    <property type="match status" value="1"/>
</dbReference>
<evidence type="ECO:0000256" key="6">
    <source>
        <dbReference type="RuleBase" id="RU003355"/>
    </source>
</evidence>
<dbReference type="PROSITE" id="PS51892">
    <property type="entry name" value="SUBTILASE"/>
    <property type="match status" value="1"/>
</dbReference>
<evidence type="ECO:0000256" key="9">
    <source>
        <dbReference type="SAM" id="SignalP"/>
    </source>
</evidence>
<feature type="chain" id="PRO_5014787181" description="Peptidase S8/S53 domain-containing protein" evidence="9">
    <location>
        <begin position="29"/>
        <end position="387"/>
    </location>
</feature>
<feature type="region of interest" description="Disordered" evidence="7">
    <location>
        <begin position="321"/>
        <end position="350"/>
    </location>
</feature>
<dbReference type="Proteomes" id="UP000233249">
    <property type="component" value="Unassembled WGS sequence"/>
</dbReference>
<feature type="domain" description="Peptidase S8/S53" evidence="10">
    <location>
        <begin position="54"/>
        <end position="314"/>
    </location>
</feature>
<proteinExistence type="inferred from homology"/>
<keyword evidence="4 5" id="KW-0720">Serine protease</keyword>
<keyword evidence="8" id="KW-1133">Transmembrane helix</keyword>
<dbReference type="InterPro" id="IPR015500">
    <property type="entry name" value="Peptidase_S8_subtilisin-rel"/>
</dbReference>
<evidence type="ECO:0000313" key="12">
    <source>
        <dbReference type="Proteomes" id="UP000233249"/>
    </source>
</evidence>
<protein>
    <recommendedName>
        <fullName evidence="10">Peptidase S8/S53 domain-containing protein</fullName>
    </recommendedName>
</protein>
<dbReference type="STRING" id="1121365.GCA_000375365_01126"/>
<keyword evidence="3 5" id="KW-0378">Hydrolase</keyword>
<dbReference type="GO" id="GO:0004252">
    <property type="term" value="F:serine-type endopeptidase activity"/>
    <property type="evidence" value="ECO:0007669"/>
    <property type="project" value="UniProtKB-UniRule"/>
</dbReference>
<dbReference type="InterPro" id="IPR023828">
    <property type="entry name" value="Peptidase_S8_Ser-AS"/>
</dbReference>
<dbReference type="AlphaFoldDB" id="A0A2N0X811"/>
<comment type="similarity">
    <text evidence="1 5 6">Belongs to the peptidase S8 family.</text>
</comment>
<dbReference type="PROSITE" id="PS00138">
    <property type="entry name" value="SUBTILASE_SER"/>
    <property type="match status" value="1"/>
</dbReference>
<comment type="caution">
    <text evidence="11">The sequence shown here is derived from an EMBL/GenBank/DDBJ whole genome shotgun (WGS) entry which is preliminary data.</text>
</comment>
<dbReference type="GO" id="GO:0006508">
    <property type="term" value="P:proteolysis"/>
    <property type="evidence" value="ECO:0007669"/>
    <property type="project" value="UniProtKB-KW"/>
</dbReference>
<dbReference type="PRINTS" id="PR00723">
    <property type="entry name" value="SUBTILISIN"/>
</dbReference>
<feature type="active site" description="Charge relay system" evidence="5">
    <location>
        <position position="63"/>
    </location>
</feature>
<keyword evidence="2 5" id="KW-0645">Protease</keyword>
<evidence type="ECO:0000256" key="2">
    <source>
        <dbReference type="ARBA" id="ARBA00022670"/>
    </source>
</evidence>
<dbReference type="PANTHER" id="PTHR43806">
    <property type="entry name" value="PEPTIDASE S8"/>
    <property type="match status" value="1"/>
</dbReference>
<dbReference type="RefSeq" id="WP_101173478.1">
    <property type="nucleotide sequence ID" value="NZ_JAKRKB010000003.1"/>
</dbReference>
<evidence type="ECO:0000256" key="8">
    <source>
        <dbReference type="SAM" id="Phobius"/>
    </source>
</evidence>
<dbReference type="InterPro" id="IPR000209">
    <property type="entry name" value="Peptidase_S8/S53_dom"/>
</dbReference>
<dbReference type="PROSITE" id="PS00136">
    <property type="entry name" value="SUBTILASE_ASP"/>
    <property type="match status" value="1"/>
</dbReference>
<evidence type="ECO:0000256" key="5">
    <source>
        <dbReference type="PROSITE-ProRule" id="PRU01240"/>
    </source>
</evidence>
<dbReference type="EMBL" id="PJAF01000011">
    <property type="protein sequence ID" value="PKF68848.1"/>
    <property type="molecule type" value="Genomic_DNA"/>
</dbReference>
<evidence type="ECO:0000256" key="3">
    <source>
        <dbReference type="ARBA" id="ARBA00022801"/>
    </source>
</evidence>
<accession>A0A2N0X811</accession>
<dbReference type="PANTHER" id="PTHR43806:SF11">
    <property type="entry name" value="CEREVISIN-RELATED"/>
    <property type="match status" value="1"/>
</dbReference>
<feature type="active site" description="Charge relay system" evidence="5">
    <location>
        <position position="96"/>
    </location>
</feature>
<organism evidence="11 12">
    <name type="scientific">Corynebacterium mastitidis</name>
    <dbReference type="NCBI Taxonomy" id="161890"/>
    <lineage>
        <taxon>Bacteria</taxon>
        <taxon>Bacillati</taxon>
        <taxon>Actinomycetota</taxon>
        <taxon>Actinomycetes</taxon>
        <taxon>Mycobacteriales</taxon>
        <taxon>Corynebacteriaceae</taxon>
        <taxon>Corynebacterium</taxon>
    </lineage>
</organism>
<sequence length="387" mass="38785">MIPPSWCRLGLIGVLFAALIAAAPALHAREGCVGGIPTPGPTAPPTAPANGLSGRGVTVAVIDTGVTPHPQLAEVIPGSDFVSPEDPAPLLDCDGHGTIVAGLIASRDAGVAPGAAILSIRQTTTTPAASGEEHARGTLSSLAKAIEEAVDRGARVINLSVVACLPPERARRLNAAELDAALDRAERSGTVVIAAAGNRSPQCQDTSVVYPAYSPTVLSVGALNSPHDLASYSLPGGPLRLATPGTVPAGLSPTGEGWVSAVGTPDPSGFISAPQDLIGTSFAAPIVSGIAALVLERAPHYSPAEVRTLLLSAAQPPHGAVTPQAVLSSALPPPPPPRSHPSVTLPGPPDLRARSRLHAVLIVLIVATAGTATALGVARRRKPGAAP</sequence>
<dbReference type="PROSITE" id="PS00137">
    <property type="entry name" value="SUBTILASE_HIS"/>
    <property type="match status" value="1"/>
</dbReference>
<name>A0A2N0X811_9CORY</name>
<dbReference type="InterPro" id="IPR036852">
    <property type="entry name" value="Peptidase_S8/S53_dom_sf"/>
</dbReference>
<dbReference type="Gene3D" id="3.40.50.200">
    <property type="entry name" value="Peptidase S8/S53 domain"/>
    <property type="match status" value="1"/>
</dbReference>
<dbReference type="InterPro" id="IPR022398">
    <property type="entry name" value="Peptidase_S8_His-AS"/>
</dbReference>
<keyword evidence="9" id="KW-0732">Signal</keyword>
<evidence type="ECO:0000256" key="1">
    <source>
        <dbReference type="ARBA" id="ARBA00011073"/>
    </source>
</evidence>
<gene>
    <name evidence="11" type="ORF">CXB45_05035</name>
</gene>
<dbReference type="SUPFAM" id="SSF52743">
    <property type="entry name" value="Subtilisin-like"/>
    <property type="match status" value="1"/>
</dbReference>
<dbReference type="InterPro" id="IPR023827">
    <property type="entry name" value="Peptidase_S8_Asp-AS"/>
</dbReference>
<dbReference type="InterPro" id="IPR050131">
    <property type="entry name" value="Peptidase_S8_subtilisin-like"/>
</dbReference>
<feature type="active site" description="Charge relay system" evidence="5">
    <location>
        <position position="281"/>
    </location>
</feature>
<evidence type="ECO:0000259" key="10">
    <source>
        <dbReference type="Pfam" id="PF00082"/>
    </source>
</evidence>
<evidence type="ECO:0000313" key="11">
    <source>
        <dbReference type="EMBL" id="PKF68848.1"/>
    </source>
</evidence>
<reference evidence="11 12" key="1">
    <citation type="submission" date="2017-12" db="EMBL/GenBank/DDBJ databases">
        <title>Corynebacterium mastitidis 16-1433 Genome.</title>
        <authorList>
            <person name="Gulvik C.A."/>
        </authorList>
    </citation>
    <scope>NUCLEOTIDE SEQUENCE [LARGE SCALE GENOMIC DNA]</scope>
    <source>
        <strain evidence="11 12">16-1433</strain>
    </source>
</reference>
<evidence type="ECO:0000256" key="7">
    <source>
        <dbReference type="SAM" id="MobiDB-lite"/>
    </source>
</evidence>
<keyword evidence="8" id="KW-0812">Transmembrane</keyword>